<dbReference type="Proteomes" id="UP000199577">
    <property type="component" value="Unassembled WGS sequence"/>
</dbReference>
<accession>A0A1I1G777</accession>
<keyword evidence="2" id="KW-1185">Reference proteome</keyword>
<evidence type="ECO:0000313" key="2">
    <source>
        <dbReference type="Proteomes" id="UP000199577"/>
    </source>
</evidence>
<evidence type="ECO:0000313" key="1">
    <source>
        <dbReference type="EMBL" id="SFC07589.1"/>
    </source>
</evidence>
<dbReference type="EMBL" id="FOLL01000004">
    <property type="protein sequence ID" value="SFC07589.1"/>
    <property type="molecule type" value="Genomic_DNA"/>
</dbReference>
<dbReference type="STRING" id="623281.SAMN05421747_10422"/>
<dbReference type="AlphaFoldDB" id="A0A1I1G777"/>
<name>A0A1I1G777_9SPHI</name>
<gene>
    <name evidence="1" type="ORF">SAMN05421747_10422</name>
</gene>
<reference evidence="1 2" key="1">
    <citation type="submission" date="2016-10" db="EMBL/GenBank/DDBJ databases">
        <authorList>
            <person name="de Groot N.N."/>
        </authorList>
    </citation>
    <scope>NUCLEOTIDE SEQUENCE [LARGE SCALE GENOMIC DNA]</scope>
    <source>
        <strain evidence="1 2">DSM 22900</strain>
    </source>
</reference>
<protein>
    <submittedName>
        <fullName evidence="1">Uncharacterized protein</fullName>
    </submittedName>
</protein>
<proteinExistence type="predicted"/>
<organism evidence="1 2">
    <name type="scientific">Parapedobacter composti</name>
    <dbReference type="NCBI Taxonomy" id="623281"/>
    <lineage>
        <taxon>Bacteria</taxon>
        <taxon>Pseudomonadati</taxon>
        <taxon>Bacteroidota</taxon>
        <taxon>Sphingobacteriia</taxon>
        <taxon>Sphingobacteriales</taxon>
        <taxon>Sphingobacteriaceae</taxon>
        <taxon>Parapedobacter</taxon>
    </lineage>
</organism>
<sequence>MRVVSIKAWLVRAQLSITSVTISLGSETYLELKYEISGENLVLEGTLSEYWGYFANVKYRLRKRL</sequence>